<dbReference type="Pfam" id="PF05195">
    <property type="entry name" value="AMP_N"/>
    <property type="match status" value="1"/>
</dbReference>
<evidence type="ECO:0000256" key="6">
    <source>
        <dbReference type="ARBA" id="ARBA00022438"/>
    </source>
</evidence>
<evidence type="ECO:0000256" key="2">
    <source>
        <dbReference type="ARBA" id="ARBA00001936"/>
    </source>
</evidence>
<evidence type="ECO:0000256" key="8">
    <source>
        <dbReference type="ARBA" id="ARBA00022801"/>
    </source>
</evidence>
<dbReference type="GO" id="GO:0016485">
    <property type="term" value="P:protein processing"/>
    <property type="evidence" value="ECO:0007669"/>
    <property type="project" value="EnsemblFungi"/>
</dbReference>
<evidence type="ECO:0000256" key="5">
    <source>
        <dbReference type="ARBA" id="ARBA00012574"/>
    </source>
</evidence>
<evidence type="ECO:0000313" key="13">
    <source>
        <dbReference type="EMBL" id="ATZ58226.1"/>
    </source>
</evidence>
<evidence type="ECO:0000313" key="14">
    <source>
        <dbReference type="Proteomes" id="UP000001798"/>
    </source>
</evidence>
<dbReference type="InterPro" id="IPR000994">
    <property type="entry name" value="Pept_M24"/>
</dbReference>
<dbReference type="PANTHER" id="PTHR43226">
    <property type="entry name" value="XAA-PRO AMINOPEPTIDASE 3"/>
    <property type="match status" value="1"/>
</dbReference>
<dbReference type="EC" id="3.4.11.9" evidence="5"/>
<dbReference type="Gene3D" id="3.40.350.10">
    <property type="entry name" value="Creatinase/prolidase N-terminal domain"/>
    <property type="match status" value="1"/>
</dbReference>
<dbReference type="EMBL" id="CP009820">
    <property type="protein sequence ID" value="ATZ58226.1"/>
    <property type="molecule type" value="Genomic_DNA"/>
</dbReference>
<dbReference type="InterPro" id="IPR007865">
    <property type="entry name" value="Aminopep_P_N"/>
</dbReference>
<dbReference type="GO" id="GO:0070006">
    <property type="term" value="F:metalloaminopeptidase activity"/>
    <property type="evidence" value="ECO:0007669"/>
    <property type="project" value="InterPro"/>
</dbReference>
<dbReference type="GO" id="GO:0005634">
    <property type="term" value="C:nucleus"/>
    <property type="evidence" value="ECO:0007669"/>
    <property type="project" value="EnsemblFungi"/>
</dbReference>
<dbReference type="RefSeq" id="XP_024553636.1">
    <property type="nucleotide sequence ID" value="XM_024697820.1"/>
</dbReference>
<dbReference type="PANTHER" id="PTHR43226:SF4">
    <property type="entry name" value="XAA-PRO AMINOPEPTIDASE 3"/>
    <property type="match status" value="1"/>
</dbReference>
<dbReference type="KEGG" id="bfu:BCIN_16g00690"/>
<comment type="catalytic activity">
    <reaction evidence="1">
        <text>Release of any N-terminal amino acid, including proline, that is linked to proline, even from a dipeptide or tripeptide.</text>
        <dbReference type="EC" id="3.4.11.9"/>
    </reaction>
</comment>
<accession>A0A384K5X6</accession>
<proteinExistence type="inferred from homology"/>
<dbReference type="SUPFAM" id="SSF55920">
    <property type="entry name" value="Creatinase/aminopeptidase"/>
    <property type="match status" value="1"/>
</dbReference>
<dbReference type="AlphaFoldDB" id="A0A384K5X6"/>
<dbReference type="VEuPathDB" id="FungiDB:Bcin16g00690"/>
<name>A0A384K5X6_BOTFB</name>
<evidence type="ECO:0000256" key="11">
    <source>
        <dbReference type="ARBA" id="ARBA00030849"/>
    </source>
</evidence>
<evidence type="ECO:0000256" key="1">
    <source>
        <dbReference type="ARBA" id="ARBA00001424"/>
    </source>
</evidence>
<keyword evidence="9" id="KW-0482">Metalloprotease</keyword>
<evidence type="ECO:0000256" key="9">
    <source>
        <dbReference type="ARBA" id="ARBA00023049"/>
    </source>
</evidence>
<reference evidence="13 14" key="2">
    <citation type="journal article" date="2012" name="Eukaryot. Cell">
        <title>Genome update of Botrytis cinerea strains B05.10 and T4.</title>
        <authorList>
            <person name="Staats M."/>
            <person name="van Kan J.A."/>
        </authorList>
    </citation>
    <scope>NUCLEOTIDE SEQUENCE [LARGE SCALE GENOMIC DNA]</scope>
    <source>
        <strain evidence="13 14">B05.10</strain>
    </source>
</reference>
<dbReference type="CDD" id="cd01087">
    <property type="entry name" value="Prolidase"/>
    <property type="match status" value="1"/>
</dbReference>
<dbReference type="InterPro" id="IPR029149">
    <property type="entry name" value="Creatin/AminoP/Spt16_N"/>
</dbReference>
<comment type="cofactor">
    <cofactor evidence="2">
        <name>Mn(2+)</name>
        <dbReference type="ChEBI" id="CHEBI:29035"/>
    </cofactor>
</comment>
<keyword evidence="7" id="KW-0479">Metal-binding</keyword>
<dbReference type="InterPro" id="IPR036005">
    <property type="entry name" value="Creatinase/aminopeptidase-like"/>
</dbReference>
<dbReference type="GO" id="GO:0030145">
    <property type="term" value="F:manganese ion binding"/>
    <property type="evidence" value="ECO:0007669"/>
    <property type="project" value="InterPro"/>
</dbReference>
<gene>
    <name evidence="13" type="primary">Bcicp55</name>
    <name evidence="13" type="ORF">BCIN_16g00690</name>
</gene>
<evidence type="ECO:0000256" key="10">
    <source>
        <dbReference type="ARBA" id="ARBA00023211"/>
    </source>
</evidence>
<dbReference type="InterPro" id="IPR052433">
    <property type="entry name" value="X-Pro_dipept-like"/>
</dbReference>
<dbReference type="GO" id="GO:0050821">
    <property type="term" value="P:protein stabilization"/>
    <property type="evidence" value="ECO:0007669"/>
    <property type="project" value="EnsemblFungi"/>
</dbReference>
<evidence type="ECO:0000256" key="4">
    <source>
        <dbReference type="ARBA" id="ARBA00008766"/>
    </source>
</evidence>
<comment type="similarity">
    <text evidence="4">Belongs to the peptidase M24B family.</text>
</comment>
<organism evidence="13 14">
    <name type="scientific">Botryotinia fuckeliana (strain B05.10)</name>
    <name type="common">Noble rot fungus</name>
    <name type="synonym">Botrytis cinerea</name>
    <dbReference type="NCBI Taxonomy" id="332648"/>
    <lineage>
        <taxon>Eukaryota</taxon>
        <taxon>Fungi</taxon>
        <taxon>Dikarya</taxon>
        <taxon>Ascomycota</taxon>
        <taxon>Pezizomycotina</taxon>
        <taxon>Leotiomycetes</taxon>
        <taxon>Helotiales</taxon>
        <taxon>Sclerotiniaceae</taxon>
        <taxon>Botrytis</taxon>
    </lineage>
</organism>
<dbReference type="SUPFAM" id="SSF53092">
    <property type="entry name" value="Creatinase/prolidase N-terminal domain"/>
    <property type="match status" value="1"/>
</dbReference>
<sequence>MKCTRRTRTLFQQLEGTSKRRGVSSSSFRSSRPRCQAEVSSAATKCHTTYQPQRAYASISASELQFGQPVHETHPHLLDAGEVTPGISAQEYADRRADFAAKLPPNSIAILRGADIKYRSGAVFHEFHQQSNFFYLTGFNEPEAIAVIQRLESSEFIFHLFVRPKDPQAELWDGARSGEQAALDVFNADESGDVNQAALHLRPLIEGASEIYMDVKESFLGGTLDSMAGVLKQKDLMQLFRDAKAKKSRPVGPLINELRAIKSEAEIENMRKAGKISGRSFTNAMRKRWTEEKHLGAFLEFDFKIGGCEKNAYVPVIGGGRNSQSIHYVSNNDVLRDGELVLVDAGGQYGGYITDITRTWPINGKFTDAQKDLYEALLKVQRSSVALCRGSSNMTLDKIHAVTRNGLTDQLKQLGFDMSGNAIDTLFPHHVGHYIGLDVHDTPGYSRSNLLREGHCITIEPGVYVPNDERWPAHFRGMGIRIEDSVCIQEDSPLVLTTEAVKEVVDIEALRD</sequence>
<keyword evidence="8" id="KW-0378">Hydrolase</keyword>
<dbReference type="GO" id="GO:0005739">
    <property type="term" value="C:mitochondrion"/>
    <property type="evidence" value="ECO:0007669"/>
    <property type="project" value="EnsemblFungi"/>
</dbReference>
<evidence type="ECO:0000256" key="3">
    <source>
        <dbReference type="ARBA" id="ARBA00002443"/>
    </source>
</evidence>
<dbReference type="Proteomes" id="UP000001798">
    <property type="component" value="Chromosome 16"/>
</dbReference>
<feature type="domain" description="Aminopeptidase P N-terminal" evidence="12">
    <location>
        <begin position="87"/>
        <end position="219"/>
    </location>
</feature>
<dbReference type="Pfam" id="PF00557">
    <property type="entry name" value="Peptidase_M24"/>
    <property type="match status" value="1"/>
</dbReference>
<keyword evidence="14" id="KW-1185">Reference proteome</keyword>
<evidence type="ECO:0000256" key="7">
    <source>
        <dbReference type="ARBA" id="ARBA00022723"/>
    </source>
</evidence>
<dbReference type="SMART" id="SM01011">
    <property type="entry name" value="AMP_N"/>
    <property type="match status" value="1"/>
</dbReference>
<protein>
    <recommendedName>
        <fullName evidence="5">Xaa-Pro aminopeptidase</fullName>
        <ecNumber evidence="5">3.4.11.9</ecNumber>
    </recommendedName>
    <alternativeName>
        <fullName evidence="11">Aminoacylproline aminopeptidase</fullName>
    </alternativeName>
</protein>
<keyword evidence="6" id="KW-0645">Protease</keyword>
<keyword evidence="10" id="KW-0464">Manganese</keyword>
<evidence type="ECO:0000259" key="12">
    <source>
        <dbReference type="SMART" id="SM01011"/>
    </source>
</evidence>
<dbReference type="GeneID" id="5427371"/>
<dbReference type="OrthoDB" id="4215474at2759"/>
<keyword evidence="6" id="KW-0031">Aminopeptidase</keyword>
<reference evidence="13 14" key="3">
    <citation type="journal article" date="2017" name="Mol. Plant Pathol.">
        <title>A gapless genome sequence of the fungus Botrytis cinerea.</title>
        <authorList>
            <person name="Van Kan J.A."/>
            <person name="Stassen J.H."/>
            <person name="Mosbach A."/>
            <person name="Van Der Lee T.A."/>
            <person name="Faino L."/>
            <person name="Farmer A.D."/>
            <person name="Papasotiriou D.G."/>
            <person name="Zhou S."/>
            <person name="Seidl M.F."/>
            <person name="Cottam E."/>
            <person name="Edel D."/>
            <person name="Hahn M."/>
            <person name="Schwartz D.C."/>
            <person name="Dietrich R.A."/>
            <person name="Widdison S."/>
            <person name="Scalliet G."/>
        </authorList>
    </citation>
    <scope>NUCLEOTIDE SEQUENCE [LARGE SCALE GENOMIC DNA]</scope>
    <source>
        <strain evidence="13 14">B05.10</strain>
    </source>
</reference>
<comment type="function">
    <text evidence="3">Catalyzes the removal of a penultimate prolyl residue from the N-termini of peptides.</text>
</comment>
<dbReference type="Gene3D" id="3.90.230.10">
    <property type="entry name" value="Creatinase/methionine aminopeptidase superfamily"/>
    <property type="match status" value="1"/>
</dbReference>
<reference evidence="13 14" key="1">
    <citation type="journal article" date="2011" name="PLoS Genet.">
        <title>Genomic analysis of the necrotrophic fungal pathogens Sclerotinia sclerotiorum and Botrytis cinerea.</title>
        <authorList>
            <person name="Amselem J."/>
            <person name="Cuomo C.A."/>
            <person name="van Kan J.A."/>
            <person name="Viaud M."/>
            <person name="Benito E.P."/>
            <person name="Couloux A."/>
            <person name="Coutinho P.M."/>
            <person name="de Vries R.P."/>
            <person name="Dyer P.S."/>
            <person name="Fillinger S."/>
            <person name="Fournier E."/>
            <person name="Gout L."/>
            <person name="Hahn M."/>
            <person name="Kohn L."/>
            <person name="Lapalu N."/>
            <person name="Plummer K.M."/>
            <person name="Pradier J.M."/>
            <person name="Quevillon E."/>
            <person name="Sharon A."/>
            <person name="Simon A."/>
            <person name="ten Have A."/>
            <person name="Tudzynski B."/>
            <person name="Tudzynski P."/>
            <person name="Wincker P."/>
            <person name="Andrew M."/>
            <person name="Anthouard V."/>
            <person name="Beever R.E."/>
            <person name="Beffa R."/>
            <person name="Benoit I."/>
            <person name="Bouzid O."/>
            <person name="Brault B."/>
            <person name="Chen Z."/>
            <person name="Choquer M."/>
            <person name="Collemare J."/>
            <person name="Cotton P."/>
            <person name="Danchin E.G."/>
            <person name="Da Silva C."/>
            <person name="Gautier A."/>
            <person name="Giraud C."/>
            <person name="Giraud T."/>
            <person name="Gonzalez C."/>
            <person name="Grossetete S."/>
            <person name="Guldener U."/>
            <person name="Henrissat B."/>
            <person name="Howlett B.J."/>
            <person name="Kodira C."/>
            <person name="Kretschmer M."/>
            <person name="Lappartient A."/>
            <person name="Leroch M."/>
            <person name="Levis C."/>
            <person name="Mauceli E."/>
            <person name="Neuveglise C."/>
            <person name="Oeser B."/>
            <person name="Pearson M."/>
            <person name="Poulain J."/>
            <person name="Poussereau N."/>
            <person name="Quesneville H."/>
            <person name="Rascle C."/>
            <person name="Schumacher J."/>
            <person name="Segurens B."/>
            <person name="Sexton A."/>
            <person name="Silva E."/>
            <person name="Sirven C."/>
            <person name="Soanes D.M."/>
            <person name="Talbot N.J."/>
            <person name="Templeton M."/>
            <person name="Yandava C."/>
            <person name="Yarden O."/>
            <person name="Zeng Q."/>
            <person name="Rollins J.A."/>
            <person name="Lebrun M.H."/>
            <person name="Dickman M."/>
        </authorList>
    </citation>
    <scope>NUCLEOTIDE SEQUENCE [LARGE SCALE GENOMIC DNA]</scope>
    <source>
        <strain evidence="13 14">B05.10</strain>
    </source>
</reference>